<dbReference type="EMBL" id="CP060286">
    <property type="protein sequence ID" value="QNK41767.1"/>
    <property type="molecule type" value="Genomic_DNA"/>
</dbReference>
<feature type="transmembrane region" description="Helical" evidence="1">
    <location>
        <begin position="103"/>
        <end position="125"/>
    </location>
</feature>
<proteinExistence type="predicted"/>
<dbReference type="EMBL" id="VWXL01000020">
    <property type="protein sequence ID" value="MVB10176.1"/>
    <property type="molecule type" value="Genomic_DNA"/>
</dbReference>
<keyword evidence="1" id="KW-0472">Membrane</keyword>
<reference evidence="2 4" key="1">
    <citation type="submission" date="2019-09" db="EMBL/GenBank/DDBJ databases">
        <title>Genome sequence of Clostridium sp. EA1.</title>
        <authorList>
            <person name="Poehlein A."/>
            <person name="Bengelsdorf F.R."/>
            <person name="Daniel R."/>
        </authorList>
    </citation>
    <scope>NUCLEOTIDE SEQUENCE [LARGE SCALE GENOMIC DNA]</scope>
    <source>
        <strain evidence="2 4">EA1</strain>
    </source>
</reference>
<reference evidence="3 5" key="2">
    <citation type="submission" date="2020-08" db="EMBL/GenBank/DDBJ databases">
        <title>The isolate Caproiciproducens sp. 7D4C2 produces n-caproate at mildly acidic conditions from hexoses: genome and rBOX comparison with related strains and chain-elongating bacteria.</title>
        <authorList>
            <person name="Esquivel-Elizondo S."/>
            <person name="Bagci C."/>
            <person name="Temovska M."/>
            <person name="Jeon B.S."/>
            <person name="Bessarab I."/>
            <person name="Williams R.B.H."/>
            <person name="Huson D.H."/>
            <person name="Angenent L.T."/>
        </authorList>
    </citation>
    <scope>NUCLEOTIDE SEQUENCE [LARGE SCALE GENOMIC DNA]</scope>
    <source>
        <strain evidence="3 5">7D4C2</strain>
    </source>
</reference>
<dbReference type="AlphaFoldDB" id="A0A6N8HWK1"/>
<dbReference type="RefSeq" id="WP_066648237.1">
    <property type="nucleotide sequence ID" value="NZ_CP060286.1"/>
</dbReference>
<feature type="transmembrane region" description="Helical" evidence="1">
    <location>
        <begin position="137"/>
        <end position="159"/>
    </location>
</feature>
<dbReference type="Proteomes" id="UP000469440">
    <property type="component" value="Unassembled WGS sequence"/>
</dbReference>
<evidence type="ECO:0000313" key="2">
    <source>
        <dbReference type="EMBL" id="MVB10176.1"/>
    </source>
</evidence>
<feature type="transmembrane region" description="Helical" evidence="1">
    <location>
        <begin position="166"/>
        <end position="184"/>
    </location>
</feature>
<dbReference type="KEGG" id="cfem:HCR03_05840"/>
<gene>
    <name evidence="2" type="ORF">CAFE_08540</name>
    <name evidence="3" type="ORF">HCR03_05840</name>
</gene>
<feature type="transmembrane region" description="Helical" evidence="1">
    <location>
        <begin position="20"/>
        <end position="43"/>
    </location>
</feature>
<keyword evidence="1" id="KW-1133">Transmembrane helix</keyword>
<accession>A0A7G8TDS6</accession>
<feature type="transmembrane region" description="Helical" evidence="1">
    <location>
        <begin position="49"/>
        <end position="73"/>
    </location>
</feature>
<feature type="transmembrane region" description="Helical" evidence="1">
    <location>
        <begin position="213"/>
        <end position="231"/>
    </location>
</feature>
<sequence>MRKGTIFKYELKRLFCSKEYLLLLAVNIVYCLALLRGSVIYGTGFTAPFSQWTFCSYLSSAAVLLFILLLALCARQFTTSERRAVTILETSSVQMAVFRAIRYAATACAFLTAMGLSFGICFVFYRLVFDYTGFGSLIYAGLILLLPPALFLFGAAMLLGHKRQALVYILLAVVLILGAFGISLPDCMDLFGTSVVRPLYTGVQKFTFSNEFLAGRAAFTIAGVALIIFFIKRQRTNMSPMIFLRKS</sequence>
<evidence type="ECO:0000313" key="4">
    <source>
        <dbReference type="Proteomes" id="UP000469440"/>
    </source>
</evidence>
<accession>A0A6N8HWK1</accession>
<evidence type="ECO:0000256" key="1">
    <source>
        <dbReference type="SAM" id="Phobius"/>
    </source>
</evidence>
<protein>
    <submittedName>
        <fullName evidence="2">Uncharacterized protein</fullName>
    </submittedName>
</protein>
<keyword evidence="4" id="KW-1185">Reference proteome</keyword>
<keyword evidence="1" id="KW-0812">Transmembrane</keyword>
<dbReference type="OrthoDB" id="1708260at2"/>
<evidence type="ECO:0000313" key="3">
    <source>
        <dbReference type="EMBL" id="QNK41767.1"/>
    </source>
</evidence>
<organism evidence="2 4">
    <name type="scientific">Caproicibacter fermentans</name>
    <dbReference type="NCBI Taxonomy" id="2576756"/>
    <lineage>
        <taxon>Bacteria</taxon>
        <taxon>Bacillati</taxon>
        <taxon>Bacillota</taxon>
        <taxon>Clostridia</taxon>
        <taxon>Eubacteriales</taxon>
        <taxon>Acutalibacteraceae</taxon>
        <taxon>Caproicibacter</taxon>
    </lineage>
</organism>
<evidence type="ECO:0000313" key="5">
    <source>
        <dbReference type="Proteomes" id="UP000515909"/>
    </source>
</evidence>
<dbReference type="Proteomes" id="UP000515909">
    <property type="component" value="Chromosome"/>
</dbReference>
<name>A0A6N8HWK1_9FIRM</name>